<dbReference type="Gene3D" id="1.20.1300.10">
    <property type="entry name" value="Fumarate reductase/succinate dehydrogenase, transmembrane subunit"/>
    <property type="match status" value="1"/>
</dbReference>
<reference evidence="2 3" key="1">
    <citation type="submission" date="2018-05" db="EMBL/GenBank/DDBJ databases">
        <title>Coraliomargarita sinensis sp. nov., isolated from a marine solar saltern.</title>
        <authorList>
            <person name="Zhou L.Y."/>
        </authorList>
    </citation>
    <scope>NUCLEOTIDE SEQUENCE [LARGE SCALE GENOMIC DNA]</scope>
    <source>
        <strain evidence="2 3">WN38</strain>
    </source>
</reference>
<dbReference type="OrthoDB" id="9802842at2"/>
<feature type="transmembrane region" description="Helical" evidence="1">
    <location>
        <begin position="181"/>
        <end position="200"/>
    </location>
</feature>
<feature type="transmembrane region" description="Helical" evidence="1">
    <location>
        <begin position="221"/>
        <end position="243"/>
    </location>
</feature>
<protein>
    <submittedName>
        <fullName evidence="2">Succinate dehydrogenase</fullName>
    </submittedName>
</protein>
<organism evidence="2 3">
    <name type="scientific">Coraliomargarita sinensis</name>
    <dbReference type="NCBI Taxonomy" id="2174842"/>
    <lineage>
        <taxon>Bacteria</taxon>
        <taxon>Pseudomonadati</taxon>
        <taxon>Verrucomicrobiota</taxon>
        <taxon>Opitutia</taxon>
        <taxon>Puniceicoccales</taxon>
        <taxon>Coraliomargaritaceae</taxon>
        <taxon>Coraliomargarita</taxon>
    </lineage>
</organism>
<accession>A0A317ZI92</accession>
<dbReference type="GO" id="GO:0016020">
    <property type="term" value="C:membrane"/>
    <property type="evidence" value="ECO:0007669"/>
    <property type="project" value="InterPro"/>
</dbReference>
<evidence type="ECO:0000313" key="3">
    <source>
        <dbReference type="Proteomes" id="UP000247099"/>
    </source>
</evidence>
<dbReference type="InParanoid" id="A0A317ZI92"/>
<keyword evidence="1" id="KW-0812">Transmembrane</keyword>
<dbReference type="InterPro" id="IPR011138">
    <property type="entry name" value="Cytochrome_b-558"/>
</dbReference>
<keyword evidence="3" id="KW-1185">Reference proteome</keyword>
<feature type="transmembrane region" description="Helical" evidence="1">
    <location>
        <begin position="61"/>
        <end position="82"/>
    </location>
</feature>
<dbReference type="EMBL" id="QHJQ01000012">
    <property type="protein sequence ID" value="PXA03091.1"/>
    <property type="molecule type" value="Genomic_DNA"/>
</dbReference>
<dbReference type="RefSeq" id="WP_110132001.1">
    <property type="nucleotide sequence ID" value="NZ_QHJQ01000012.1"/>
</dbReference>
<name>A0A317ZI92_9BACT</name>
<sequence length="269" mass="29752">MSSPLCKFVQSTIGRKILMALTGLVLVLFVMGHMLGNLQIFLGAEVINAYAYKLHHVMPTAALWAIRLFLLASVAVHIWAAISLTLDNKKARPSNYAENRRVQATYASRTMRISGFILLAFIIFHIAHYTARVVPGMLYDESIENSVTQVPLVKGGEIVQKNGHDVMTFNVNDMMVAGFQVWWVSAFYIIATGLLCMHLAHGVSSMFQTLGLRNKEWRKRLNLVAVAYGWIVFIGFAVIPLAALTGLLKMDPTGGLDGTVATITENLQK</sequence>
<dbReference type="SUPFAM" id="SSF81343">
    <property type="entry name" value="Fumarate reductase respiratory complex transmembrane subunits"/>
    <property type="match status" value="1"/>
</dbReference>
<dbReference type="Proteomes" id="UP000247099">
    <property type="component" value="Unassembled WGS sequence"/>
</dbReference>
<evidence type="ECO:0000256" key="1">
    <source>
        <dbReference type="SAM" id="Phobius"/>
    </source>
</evidence>
<dbReference type="InterPro" id="IPR034804">
    <property type="entry name" value="SQR/QFR_C/D"/>
</dbReference>
<dbReference type="NCBIfam" id="TIGR02046">
    <property type="entry name" value="sdhC_b558_fam"/>
    <property type="match status" value="1"/>
</dbReference>
<gene>
    <name evidence="2" type="ORF">DDZ13_13560</name>
</gene>
<keyword evidence="1" id="KW-0472">Membrane</keyword>
<keyword evidence="1" id="KW-1133">Transmembrane helix</keyword>
<feature type="transmembrane region" description="Helical" evidence="1">
    <location>
        <begin position="110"/>
        <end position="131"/>
    </location>
</feature>
<feature type="transmembrane region" description="Helical" evidence="1">
    <location>
        <begin position="17"/>
        <end position="41"/>
    </location>
</feature>
<dbReference type="AlphaFoldDB" id="A0A317ZI92"/>
<evidence type="ECO:0000313" key="2">
    <source>
        <dbReference type="EMBL" id="PXA03091.1"/>
    </source>
</evidence>
<proteinExistence type="predicted"/>
<dbReference type="CDD" id="cd03498">
    <property type="entry name" value="SQR_TypeB_2_TM"/>
    <property type="match status" value="1"/>
</dbReference>
<comment type="caution">
    <text evidence="2">The sequence shown here is derived from an EMBL/GenBank/DDBJ whole genome shotgun (WGS) entry which is preliminary data.</text>
</comment>